<sequence>MKILMVCLGNICRSPLAEGILRSKISKEHTVASAGTISFHEGEHPDKRSISTAKGHGVDISKQKAQYFEKKFFDKFDKIFCMDTKNYQDVLSLAESETQKNKVSMILEEAGNHGRAEVPDPYYGTMQDFENVYQMLDEACEIIAEKYQLR</sequence>
<dbReference type="InterPro" id="IPR023485">
    <property type="entry name" value="Ptyr_pPase"/>
</dbReference>
<proteinExistence type="inferred from homology"/>
<dbReference type="Pfam" id="PF01451">
    <property type="entry name" value="LMWPc"/>
    <property type="match status" value="1"/>
</dbReference>
<evidence type="ECO:0000256" key="2">
    <source>
        <dbReference type="ARBA" id="ARBA00013064"/>
    </source>
</evidence>
<name>A0ABQ2NEF5_9FLAO</name>
<comment type="caution">
    <text evidence="6">The sequence shown here is derived from an EMBL/GenBank/DDBJ whole genome shotgun (WGS) entry which is preliminary data.</text>
</comment>
<dbReference type="EMBL" id="BMLV01000001">
    <property type="protein sequence ID" value="GGP01272.1"/>
    <property type="molecule type" value="Genomic_DNA"/>
</dbReference>
<organism evidence="6 7">
    <name type="scientific">Cloacibacterium rupense</name>
    <dbReference type="NCBI Taxonomy" id="517423"/>
    <lineage>
        <taxon>Bacteria</taxon>
        <taxon>Pseudomonadati</taxon>
        <taxon>Bacteroidota</taxon>
        <taxon>Flavobacteriia</taxon>
        <taxon>Flavobacteriales</taxon>
        <taxon>Weeksellaceae</taxon>
    </lineage>
</organism>
<comment type="similarity">
    <text evidence="1">Belongs to the low molecular weight phosphotyrosine protein phosphatase family.</text>
</comment>
<accession>A0ABQ2NEF5</accession>
<feature type="domain" description="Phosphotyrosine protein phosphatase I" evidence="5">
    <location>
        <begin position="1"/>
        <end position="146"/>
    </location>
</feature>
<dbReference type="PRINTS" id="PR00719">
    <property type="entry name" value="LMWPTPASE"/>
</dbReference>
<dbReference type="SMART" id="SM00226">
    <property type="entry name" value="LMWPc"/>
    <property type="match status" value="1"/>
</dbReference>
<evidence type="ECO:0000313" key="7">
    <source>
        <dbReference type="Proteomes" id="UP000620064"/>
    </source>
</evidence>
<evidence type="ECO:0000256" key="4">
    <source>
        <dbReference type="ARBA" id="ARBA00022912"/>
    </source>
</evidence>
<dbReference type="Proteomes" id="UP000620064">
    <property type="component" value="Unassembled WGS sequence"/>
</dbReference>
<dbReference type="CDD" id="cd16343">
    <property type="entry name" value="LMWPTP"/>
    <property type="match status" value="1"/>
</dbReference>
<dbReference type="InterPro" id="IPR050438">
    <property type="entry name" value="LMW_PTPase"/>
</dbReference>
<reference evidence="7" key="1">
    <citation type="journal article" date="2019" name="Int. J. Syst. Evol. Microbiol.">
        <title>The Global Catalogue of Microorganisms (GCM) 10K type strain sequencing project: providing services to taxonomists for standard genome sequencing and annotation.</title>
        <authorList>
            <consortium name="The Broad Institute Genomics Platform"/>
            <consortium name="The Broad Institute Genome Sequencing Center for Infectious Disease"/>
            <person name="Wu L."/>
            <person name="Ma J."/>
        </authorList>
    </citation>
    <scope>NUCLEOTIDE SEQUENCE [LARGE SCALE GENOMIC DNA]</scope>
    <source>
        <strain evidence="7">CGMCC 1.7656</strain>
    </source>
</reference>
<dbReference type="Gene3D" id="3.40.50.2300">
    <property type="match status" value="1"/>
</dbReference>
<evidence type="ECO:0000259" key="5">
    <source>
        <dbReference type="SMART" id="SM00226"/>
    </source>
</evidence>
<evidence type="ECO:0000313" key="6">
    <source>
        <dbReference type="EMBL" id="GGP01272.1"/>
    </source>
</evidence>
<keyword evidence="4" id="KW-0904">Protein phosphatase</keyword>
<keyword evidence="7" id="KW-1185">Reference proteome</keyword>
<keyword evidence="3" id="KW-0378">Hydrolase</keyword>
<dbReference type="RefSeq" id="WP_188616135.1">
    <property type="nucleotide sequence ID" value="NZ_BMLV01000001.1"/>
</dbReference>
<dbReference type="InterPro" id="IPR017867">
    <property type="entry name" value="Tyr_phospatase_low_mol_wt"/>
</dbReference>
<dbReference type="PANTHER" id="PTHR11717:SF7">
    <property type="entry name" value="LOW MOLECULAR WEIGHT PHOSPHOTYROSINE PROTEIN PHOSPHATASE"/>
    <property type="match status" value="1"/>
</dbReference>
<dbReference type="InterPro" id="IPR036196">
    <property type="entry name" value="Ptyr_pPase_sf"/>
</dbReference>
<evidence type="ECO:0000256" key="1">
    <source>
        <dbReference type="ARBA" id="ARBA00011063"/>
    </source>
</evidence>
<dbReference type="SUPFAM" id="SSF52788">
    <property type="entry name" value="Phosphotyrosine protein phosphatases I"/>
    <property type="match status" value="1"/>
</dbReference>
<gene>
    <name evidence="6" type="ORF">GCM10010992_01140</name>
</gene>
<dbReference type="EC" id="3.1.3.48" evidence="2"/>
<evidence type="ECO:0000256" key="3">
    <source>
        <dbReference type="ARBA" id="ARBA00022801"/>
    </source>
</evidence>
<protein>
    <recommendedName>
        <fullName evidence="2">protein-tyrosine-phosphatase</fullName>
        <ecNumber evidence="2">3.1.3.48</ecNumber>
    </recommendedName>
</protein>
<dbReference type="PANTHER" id="PTHR11717">
    <property type="entry name" value="LOW MOLECULAR WEIGHT PROTEIN TYROSINE PHOSPHATASE"/>
    <property type="match status" value="1"/>
</dbReference>